<protein>
    <recommendedName>
        <fullName evidence="3">CCHC-type domain-containing protein</fullName>
    </recommendedName>
</protein>
<name>A0AAE1WH87_9LAMI</name>
<proteinExistence type="predicted"/>
<keyword evidence="5" id="KW-1185">Reference proteome</keyword>
<dbReference type="InterPro" id="IPR001878">
    <property type="entry name" value="Znf_CCHC"/>
</dbReference>
<feature type="domain" description="CCHC-type" evidence="3">
    <location>
        <begin position="71"/>
        <end position="84"/>
    </location>
</feature>
<sequence length="553" mass="61531">MTSDIAKFIGGKVGSLTENAQPQGPTVWGSFMRLRVAINVTKPLPRALKIRTILGDEHIVTFSYERLPNFCYLCGKLGHISKWCDSRFQMDFVDPGENSPFGPWLRAVGRTDSRTRFPQNRDFQAHSQSVRPRFSSRILASSLPISEPKRGSAIFGDFATTTTSSTAAPALCPEPSPPVKTLPVNQPLVQVSSPLTAQNASLSVSLQPTLAHLHTPVSPISIPNFSPPLVSPLDNSASPLSQDTLLISLTLPPSCLSPPISKIDPAPITQPLTLQQPQKRKYTKKVRPLPESIPNPSPSLLTKPPPNTMSLLVWNCQGLGNPWTVKGLHDLLRANNPHLVFLAETKCSSRQIENLKRTLDLFGCCVESRGKSGGLALLWQKSVEVQLQSFSKYHVDVSVRLEESEECWRFTGVYGEPDASKRSEFWHLLCRLSQQSVRPWLCAGDFNEILEHSEKRGGPMRAEWQIRNFRNCLVDCGLNDLGFSGAAHTWCNNHQTPHTIRERLDRACSSSSWCSLFPEARVLHLESPYSDHAPLIIELRPKMKWDLSGCKML</sequence>
<dbReference type="Pfam" id="PF03372">
    <property type="entry name" value="Exo_endo_phos"/>
    <property type="match status" value="1"/>
</dbReference>
<keyword evidence="1" id="KW-0862">Zinc</keyword>
<dbReference type="Gene3D" id="3.60.10.10">
    <property type="entry name" value="Endonuclease/exonuclease/phosphatase"/>
    <property type="match status" value="1"/>
</dbReference>
<organism evidence="4 5">
    <name type="scientific">Sesamum angolense</name>
    <dbReference type="NCBI Taxonomy" id="2727404"/>
    <lineage>
        <taxon>Eukaryota</taxon>
        <taxon>Viridiplantae</taxon>
        <taxon>Streptophyta</taxon>
        <taxon>Embryophyta</taxon>
        <taxon>Tracheophyta</taxon>
        <taxon>Spermatophyta</taxon>
        <taxon>Magnoliopsida</taxon>
        <taxon>eudicotyledons</taxon>
        <taxon>Gunneridae</taxon>
        <taxon>Pentapetalae</taxon>
        <taxon>asterids</taxon>
        <taxon>lamiids</taxon>
        <taxon>Lamiales</taxon>
        <taxon>Pedaliaceae</taxon>
        <taxon>Sesamum</taxon>
    </lineage>
</organism>
<dbReference type="Pfam" id="PF14392">
    <property type="entry name" value="zf-CCHC_4"/>
    <property type="match status" value="1"/>
</dbReference>
<dbReference type="InterPro" id="IPR036691">
    <property type="entry name" value="Endo/exonu/phosph_ase_sf"/>
</dbReference>
<dbReference type="GO" id="GO:0003676">
    <property type="term" value="F:nucleic acid binding"/>
    <property type="evidence" value="ECO:0007669"/>
    <property type="project" value="InterPro"/>
</dbReference>
<reference evidence="4" key="2">
    <citation type="journal article" date="2024" name="Plant">
        <title>Genomic evolution and insights into agronomic trait innovations of Sesamum species.</title>
        <authorList>
            <person name="Miao H."/>
            <person name="Wang L."/>
            <person name="Qu L."/>
            <person name="Liu H."/>
            <person name="Sun Y."/>
            <person name="Le M."/>
            <person name="Wang Q."/>
            <person name="Wei S."/>
            <person name="Zheng Y."/>
            <person name="Lin W."/>
            <person name="Duan Y."/>
            <person name="Cao H."/>
            <person name="Xiong S."/>
            <person name="Wang X."/>
            <person name="Wei L."/>
            <person name="Li C."/>
            <person name="Ma Q."/>
            <person name="Ju M."/>
            <person name="Zhao R."/>
            <person name="Li G."/>
            <person name="Mu C."/>
            <person name="Tian Q."/>
            <person name="Mei H."/>
            <person name="Zhang T."/>
            <person name="Gao T."/>
            <person name="Zhang H."/>
        </authorList>
    </citation>
    <scope>NUCLEOTIDE SEQUENCE</scope>
    <source>
        <strain evidence="4">K16</strain>
    </source>
</reference>
<dbReference type="InterPro" id="IPR025836">
    <property type="entry name" value="Zn_knuckle_CX2CX4HX4C"/>
</dbReference>
<dbReference type="PANTHER" id="PTHR35218:SF9">
    <property type="entry name" value="ENDONUCLEASE_EXONUCLEASE_PHOSPHATASE DOMAIN-CONTAINING PROTEIN"/>
    <property type="match status" value="1"/>
</dbReference>
<dbReference type="PANTHER" id="PTHR35218">
    <property type="entry name" value="RNASE H DOMAIN-CONTAINING PROTEIN"/>
    <property type="match status" value="1"/>
</dbReference>
<feature type="region of interest" description="Disordered" evidence="2">
    <location>
        <begin position="262"/>
        <end position="304"/>
    </location>
</feature>
<dbReference type="GO" id="GO:0003824">
    <property type="term" value="F:catalytic activity"/>
    <property type="evidence" value="ECO:0007669"/>
    <property type="project" value="InterPro"/>
</dbReference>
<evidence type="ECO:0000256" key="2">
    <source>
        <dbReference type="SAM" id="MobiDB-lite"/>
    </source>
</evidence>
<keyword evidence="1" id="KW-0863">Zinc-finger</keyword>
<feature type="compositionally biased region" description="Pro residues" evidence="2">
    <location>
        <begin position="291"/>
        <end position="304"/>
    </location>
</feature>
<gene>
    <name evidence="4" type="ORF">Sango_1815200</name>
</gene>
<dbReference type="Proteomes" id="UP001289374">
    <property type="component" value="Unassembled WGS sequence"/>
</dbReference>
<dbReference type="PROSITE" id="PS50158">
    <property type="entry name" value="ZF_CCHC"/>
    <property type="match status" value="1"/>
</dbReference>
<reference evidence="4" key="1">
    <citation type="submission" date="2020-06" db="EMBL/GenBank/DDBJ databases">
        <authorList>
            <person name="Li T."/>
            <person name="Hu X."/>
            <person name="Zhang T."/>
            <person name="Song X."/>
            <person name="Zhang H."/>
            <person name="Dai N."/>
            <person name="Sheng W."/>
            <person name="Hou X."/>
            <person name="Wei L."/>
        </authorList>
    </citation>
    <scope>NUCLEOTIDE SEQUENCE</scope>
    <source>
        <strain evidence="4">K16</strain>
        <tissue evidence="4">Leaf</tissue>
    </source>
</reference>
<accession>A0AAE1WH87</accession>
<evidence type="ECO:0000256" key="1">
    <source>
        <dbReference type="PROSITE-ProRule" id="PRU00047"/>
    </source>
</evidence>
<comment type="caution">
    <text evidence="4">The sequence shown here is derived from an EMBL/GenBank/DDBJ whole genome shotgun (WGS) entry which is preliminary data.</text>
</comment>
<feature type="compositionally biased region" description="Basic residues" evidence="2">
    <location>
        <begin position="278"/>
        <end position="287"/>
    </location>
</feature>
<dbReference type="AlphaFoldDB" id="A0AAE1WH87"/>
<keyword evidence="1" id="KW-0479">Metal-binding</keyword>
<dbReference type="InterPro" id="IPR005135">
    <property type="entry name" value="Endo/exonuclease/phosphatase"/>
</dbReference>
<dbReference type="EMBL" id="JACGWL010000010">
    <property type="protein sequence ID" value="KAK4393444.1"/>
    <property type="molecule type" value="Genomic_DNA"/>
</dbReference>
<evidence type="ECO:0000313" key="5">
    <source>
        <dbReference type="Proteomes" id="UP001289374"/>
    </source>
</evidence>
<evidence type="ECO:0000313" key="4">
    <source>
        <dbReference type="EMBL" id="KAK4393444.1"/>
    </source>
</evidence>
<evidence type="ECO:0000259" key="3">
    <source>
        <dbReference type="PROSITE" id="PS50158"/>
    </source>
</evidence>
<dbReference type="SUPFAM" id="SSF56219">
    <property type="entry name" value="DNase I-like"/>
    <property type="match status" value="1"/>
</dbReference>
<dbReference type="GO" id="GO:0008270">
    <property type="term" value="F:zinc ion binding"/>
    <property type="evidence" value="ECO:0007669"/>
    <property type="project" value="UniProtKB-KW"/>
</dbReference>